<dbReference type="Proteomes" id="UP000501812">
    <property type="component" value="Chromosome"/>
</dbReference>
<dbReference type="AlphaFoldDB" id="A0A858RS50"/>
<gene>
    <name evidence="1" type="ORF">HHL09_25440</name>
</gene>
<reference evidence="1 2" key="1">
    <citation type="submission" date="2020-04" db="EMBL/GenBank/DDBJ databases">
        <title>Luteolibacter sp. G-1-1-1 isolated from soil.</title>
        <authorList>
            <person name="Dahal R.H."/>
        </authorList>
    </citation>
    <scope>NUCLEOTIDE SEQUENCE [LARGE SCALE GENOMIC DNA]</scope>
    <source>
        <strain evidence="1 2">G-1-1-1</strain>
    </source>
</reference>
<proteinExistence type="predicted"/>
<name>A0A858RS50_9BACT</name>
<sequence>MDISTLANNAPATACRLLDYKVAGVVPGIVNDTWFLVVSGQAPCMNLEVRLMPLIYVSCPDYWRIELTGCLPGAICLKGIKDFTEVIPLKGITGFKGIELVGASKSEKIDVSGGCSPGGPV</sequence>
<evidence type="ECO:0000313" key="2">
    <source>
        <dbReference type="Proteomes" id="UP000501812"/>
    </source>
</evidence>
<accession>A0A858RS50</accession>
<keyword evidence="2" id="KW-1185">Reference proteome</keyword>
<dbReference type="EMBL" id="CP051774">
    <property type="protein sequence ID" value="QJE98980.1"/>
    <property type="molecule type" value="Genomic_DNA"/>
</dbReference>
<evidence type="ECO:0000313" key="1">
    <source>
        <dbReference type="EMBL" id="QJE98980.1"/>
    </source>
</evidence>
<organism evidence="1 2">
    <name type="scientific">Luteolibacter luteus</name>
    <dbReference type="NCBI Taxonomy" id="2728835"/>
    <lineage>
        <taxon>Bacteria</taxon>
        <taxon>Pseudomonadati</taxon>
        <taxon>Verrucomicrobiota</taxon>
        <taxon>Verrucomicrobiia</taxon>
        <taxon>Verrucomicrobiales</taxon>
        <taxon>Verrucomicrobiaceae</taxon>
        <taxon>Luteolibacter</taxon>
    </lineage>
</organism>
<dbReference type="RefSeq" id="WP_169457466.1">
    <property type="nucleotide sequence ID" value="NZ_CP051774.1"/>
</dbReference>
<protein>
    <submittedName>
        <fullName evidence="1">Uncharacterized protein</fullName>
    </submittedName>
</protein>
<dbReference type="KEGG" id="luo:HHL09_25440"/>